<organism evidence="2 3">
    <name type="scientific">Scrofimicrobium canadense</name>
    <dbReference type="NCBI Taxonomy" id="2652290"/>
    <lineage>
        <taxon>Bacteria</taxon>
        <taxon>Bacillati</taxon>
        <taxon>Actinomycetota</taxon>
        <taxon>Actinomycetes</taxon>
        <taxon>Actinomycetales</taxon>
        <taxon>Actinomycetaceae</taxon>
        <taxon>Scrofimicrobium</taxon>
    </lineage>
</organism>
<dbReference type="Proteomes" id="UP000470875">
    <property type="component" value="Unassembled WGS sequence"/>
</dbReference>
<feature type="region of interest" description="Disordered" evidence="1">
    <location>
        <begin position="363"/>
        <end position="389"/>
    </location>
</feature>
<dbReference type="EMBL" id="VULO01000018">
    <property type="protein sequence ID" value="MSS85426.1"/>
    <property type="molecule type" value="Genomic_DNA"/>
</dbReference>
<accession>A0A6N7WB31</accession>
<sequence length="409" mass="47251">MVAKKAAVCITPAPAWVPDPYGRYDHDHDLAEVDYYWAGVRGRAYYGSAYADLRTWGKKYPNEVRRFRFQIACEPDNPHDGTAVKLMIDGRLAGYVAAHLNGNIFDIVHYLNATGSPCEAFGEYSWMDPDNDGDYEEGAWVALPTFRWRDQLIDQQAIFDQFRERLWDRAPEDLREQIEKNGFHFDDQTLSWFVDHRSQAPLVPLPSRADSEYVTPATQQCLHDLRHERNERRVRERIERRLAEDAARESRRAEKRREREEREAKARELLVQGYSKTRVQKETRLSWERISEFHAALGIESVNEGHNQSNSEARQRRTALAFEALALQEQGSTRRDIASVQGCSVETVKLRLRDARFWRTPEQDGDRLENARKASSKDDAGLASLSDGARKTARRDVAVLREMHPHLLG</sequence>
<feature type="region of interest" description="Disordered" evidence="1">
    <location>
        <begin position="245"/>
        <end position="264"/>
    </location>
</feature>
<evidence type="ECO:0000313" key="2">
    <source>
        <dbReference type="EMBL" id="MSS85426.1"/>
    </source>
</evidence>
<name>A0A6N7WB31_9ACTO</name>
<dbReference type="AlphaFoldDB" id="A0A6N7WB31"/>
<comment type="caution">
    <text evidence="2">The sequence shown here is derived from an EMBL/GenBank/DDBJ whole genome shotgun (WGS) entry which is preliminary data.</text>
</comment>
<dbReference type="RefSeq" id="WP_154546671.1">
    <property type="nucleotide sequence ID" value="NZ_VULO01000018.1"/>
</dbReference>
<proteinExistence type="predicted"/>
<keyword evidence="3" id="KW-1185">Reference proteome</keyword>
<evidence type="ECO:0000256" key="1">
    <source>
        <dbReference type="SAM" id="MobiDB-lite"/>
    </source>
</evidence>
<protein>
    <submittedName>
        <fullName evidence="2">Uncharacterized protein</fullName>
    </submittedName>
</protein>
<gene>
    <name evidence="2" type="ORF">FYJ24_11870</name>
</gene>
<feature type="compositionally biased region" description="Basic and acidic residues" evidence="1">
    <location>
        <begin position="363"/>
        <end position="380"/>
    </location>
</feature>
<reference evidence="2 3" key="1">
    <citation type="submission" date="2019-08" db="EMBL/GenBank/DDBJ databases">
        <title>In-depth cultivation of the pig gut microbiome towards novel bacterial diversity and tailored functional studies.</title>
        <authorList>
            <person name="Wylensek D."/>
            <person name="Hitch T.C.A."/>
            <person name="Clavel T."/>
        </authorList>
    </citation>
    <scope>NUCLEOTIDE SEQUENCE [LARGE SCALE GENOMIC DNA]</scope>
    <source>
        <strain evidence="2 3">WB03_NA08</strain>
    </source>
</reference>
<evidence type="ECO:0000313" key="3">
    <source>
        <dbReference type="Proteomes" id="UP000470875"/>
    </source>
</evidence>